<organism evidence="1 2">
    <name type="scientific">Funneliformis caledonium</name>
    <dbReference type="NCBI Taxonomy" id="1117310"/>
    <lineage>
        <taxon>Eukaryota</taxon>
        <taxon>Fungi</taxon>
        <taxon>Fungi incertae sedis</taxon>
        <taxon>Mucoromycota</taxon>
        <taxon>Glomeromycotina</taxon>
        <taxon>Glomeromycetes</taxon>
        <taxon>Glomerales</taxon>
        <taxon>Glomeraceae</taxon>
        <taxon>Funneliformis</taxon>
    </lineage>
</organism>
<reference evidence="1" key="1">
    <citation type="submission" date="2021-06" db="EMBL/GenBank/DDBJ databases">
        <authorList>
            <person name="Kallberg Y."/>
            <person name="Tangrot J."/>
            <person name="Rosling A."/>
        </authorList>
    </citation>
    <scope>NUCLEOTIDE SEQUENCE</scope>
    <source>
        <strain evidence="1">UK204</strain>
    </source>
</reference>
<dbReference type="OrthoDB" id="2480633at2759"/>
<sequence>YKKAQENETYMLYTYLKVRQQLCYIHYMNIVEANYHQKSELNIPMETDKTNKEITIY</sequence>
<evidence type="ECO:0000313" key="1">
    <source>
        <dbReference type="EMBL" id="CAG8762691.1"/>
    </source>
</evidence>
<accession>A0A9N9J2J0</accession>
<feature type="non-terminal residue" evidence="1">
    <location>
        <position position="1"/>
    </location>
</feature>
<dbReference type="AlphaFoldDB" id="A0A9N9J2J0"/>
<gene>
    <name evidence="1" type="ORF">FCALED_LOCUS17031</name>
</gene>
<comment type="caution">
    <text evidence="1">The sequence shown here is derived from an EMBL/GenBank/DDBJ whole genome shotgun (WGS) entry which is preliminary data.</text>
</comment>
<protein>
    <submittedName>
        <fullName evidence="1">7184_t:CDS:1</fullName>
    </submittedName>
</protein>
<keyword evidence="2" id="KW-1185">Reference proteome</keyword>
<name>A0A9N9J2J0_9GLOM</name>
<evidence type="ECO:0000313" key="2">
    <source>
        <dbReference type="Proteomes" id="UP000789570"/>
    </source>
</evidence>
<feature type="non-terminal residue" evidence="1">
    <location>
        <position position="57"/>
    </location>
</feature>
<proteinExistence type="predicted"/>
<dbReference type="EMBL" id="CAJVPQ010023410">
    <property type="protein sequence ID" value="CAG8762691.1"/>
    <property type="molecule type" value="Genomic_DNA"/>
</dbReference>
<dbReference type="Proteomes" id="UP000789570">
    <property type="component" value="Unassembled WGS sequence"/>
</dbReference>